<organism evidence="2 3">
    <name type="scientific">Liparis tanakae</name>
    <name type="common">Tanaka's snailfish</name>
    <dbReference type="NCBI Taxonomy" id="230148"/>
    <lineage>
        <taxon>Eukaryota</taxon>
        <taxon>Metazoa</taxon>
        <taxon>Chordata</taxon>
        <taxon>Craniata</taxon>
        <taxon>Vertebrata</taxon>
        <taxon>Euteleostomi</taxon>
        <taxon>Actinopterygii</taxon>
        <taxon>Neopterygii</taxon>
        <taxon>Teleostei</taxon>
        <taxon>Neoteleostei</taxon>
        <taxon>Acanthomorphata</taxon>
        <taxon>Eupercaria</taxon>
        <taxon>Perciformes</taxon>
        <taxon>Cottioidei</taxon>
        <taxon>Cottales</taxon>
        <taxon>Liparidae</taxon>
        <taxon>Liparis</taxon>
    </lineage>
</organism>
<evidence type="ECO:0000256" key="1">
    <source>
        <dbReference type="SAM" id="SignalP"/>
    </source>
</evidence>
<gene>
    <name evidence="2" type="ORF">EYF80_057490</name>
</gene>
<evidence type="ECO:0000313" key="2">
    <source>
        <dbReference type="EMBL" id="TNN32351.1"/>
    </source>
</evidence>
<proteinExistence type="predicted"/>
<protein>
    <recommendedName>
        <fullName evidence="4">Secreted protein</fullName>
    </recommendedName>
</protein>
<feature type="signal peptide" evidence="1">
    <location>
        <begin position="1"/>
        <end position="24"/>
    </location>
</feature>
<name>A0A4Z2EUX9_9TELE</name>
<dbReference type="AlphaFoldDB" id="A0A4Z2EUX9"/>
<dbReference type="Proteomes" id="UP000314294">
    <property type="component" value="Unassembled WGS sequence"/>
</dbReference>
<reference evidence="2 3" key="1">
    <citation type="submission" date="2019-03" db="EMBL/GenBank/DDBJ databases">
        <title>First draft genome of Liparis tanakae, snailfish: a comprehensive survey of snailfish specific genes.</title>
        <authorList>
            <person name="Kim W."/>
            <person name="Song I."/>
            <person name="Jeong J.-H."/>
            <person name="Kim D."/>
            <person name="Kim S."/>
            <person name="Ryu S."/>
            <person name="Song J.Y."/>
            <person name="Lee S.K."/>
        </authorList>
    </citation>
    <scope>NUCLEOTIDE SEQUENCE [LARGE SCALE GENOMIC DNA]</scope>
    <source>
        <tissue evidence="2">Muscle</tissue>
    </source>
</reference>
<accession>A0A4Z2EUX9</accession>
<sequence>MSLAVRRTLGFWVLWLIGSEATSSDGNGLVLRVLRVLRLNEAQSLQSHDDNNGHAFITRNKAEQSQVDFVSVGCSSSFKWTEPRVTRRPLFPGHVLFLRPKKCVRQGFQKRPGFCFV</sequence>
<evidence type="ECO:0000313" key="3">
    <source>
        <dbReference type="Proteomes" id="UP000314294"/>
    </source>
</evidence>
<comment type="caution">
    <text evidence="2">The sequence shown here is derived from an EMBL/GenBank/DDBJ whole genome shotgun (WGS) entry which is preliminary data.</text>
</comment>
<feature type="chain" id="PRO_5021476742" description="Secreted protein" evidence="1">
    <location>
        <begin position="25"/>
        <end position="117"/>
    </location>
</feature>
<keyword evidence="3" id="KW-1185">Reference proteome</keyword>
<keyword evidence="1" id="KW-0732">Signal</keyword>
<dbReference type="EMBL" id="SRLO01002756">
    <property type="protein sequence ID" value="TNN32351.1"/>
    <property type="molecule type" value="Genomic_DNA"/>
</dbReference>
<evidence type="ECO:0008006" key="4">
    <source>
        <dbReference type="Google" id="ProtNLM"/>
    </source>
</evidence>